<accession>A0A2P2ITH2</accession>
<sequence length="83" mass="9269">MSPARTRTIRRLTFVGTANLKGGAKWALKDLGIDRFGQRILENGVDTEAICEENPWPGLTRGPLTMETRTIWGFPGLLDQKKV</sequence>
<proteinExistence type="predicted"/>
<protein>
    <submittedName>
        <fullName evidence="1">Uncharacterized protein</fullName>
    </submittedName>
</protein>
<organism evidence="1">
    <name type="scientific">Rhizophora mucronata</name>
    <name type="common">Asiatic mangrove</name>
    <dbReference type="NCBI Taxonomy" id="61149"/>
    <lineage>
        <taxon>Eukaryota</taxon>
        <taxon>Viridiplantae</taxon>
        <taxon>Streptophyta</taxon>
        <taxon>Embryophyta</taxon>
        <taxon>Tracheophyta</taxon>
        <taxon>Spermatophyta</taxon>
        <taxon>Magnoliopsida</taxon>
        <taxon>eudicotyledons</taxon>
        <taxon>Gunneridae</taxon>
        <taxon>Pentapetalae</taxon>
        <taxon>rosids</taxon>
        <taxon>fabids</taxon>
        <taxon>Malpighiales</taxon>
        <taxon>Rhizophoraceae</taxon>
        <taxon>Rhizophora</taxon>
    </lineage>
</organism>
<dbReference type="AlphaFoldDB" id="A0A2P2ITH2"/>
<evidence type="ECO:0000313" key="1">
    <source>
        <dbReference type="EMBL" id="MBW84521.1"/>
    </source>
</evidence>
<dbReference type="EMBL" id="GGEC01004038">
    <property type="protein sequence ID" value="MBW84521.1"/>
    <property type="molecule type" value="Transcribed_RNA"/>
</dbReference>
<reference evidence="1" key="1">
    <citation type="submission" date="2018-02" db="EMBL/GenBank/DDBJ databases">
        <title>Rhizophora mucronata_Transcriptome.</title>
        <authorList>
            <person name="Meera S.P."/>
            <person name="Sreeshan A."/>
            <person name="Augustine A."/>
        </authorList>
    </citation>
    <scope>NUCLEOTIDE SEQUENCE</scope>
    <source>
        <tissue evidence="1">Leaf</tissue>
    </source>
</reference>
<name>A0A2P2ITH2_RHIMU</name>